<gene>
    <name evidence="1" type="ORF">OTAKU_00120</name>
</gene>
<reference evidence="1 2" key="1">
    <citation type="submission" date="2022-03" db="EMBL/GenBank/DDBJ databases">
        <authorList>
            <person name="Friedrich I."/>
            <person name="Schneider D."/>
            <person name="Poehlein A."/>
            <person name="Hertel R."/>
            <person name="Daniel R."/>
        </authorList>
    </citation>
    <scope>NUCLEOTIDE SEQUENCE [LARGE SCALE GENOMIC DNA]</scope>
</reference>
<organism evidence="1 2">
    <name type="scientific">Serratia phage vB_SmaM-Otaku</name>
    <dbReference type="NCBI Taxonomy" id="2932867"/>
    <lineage>
        <taxon>Viruses</taxon>
        <taxon>Duplodnaviria</taxon>
        <taxon>Heunggongvirae</taxon>
        <taxon>Uroviricota</taxon>
        <taxon>Caudoviricetes</taxon>
        <taxon>Sarkviridae</taxon>
        <taxon>Otakuvirus</taxon>
        <taxon>Otakuvirus otaku</taxon>
    </lineage>
</organism>
<protein>
    <submittedName>
        <fullName evidence="1">Tail-component</fullName>
    </submittedName>
</protein>
<proteinExistence type="predicted"/>
<sequence>MSFALDVSNFVEKTKRNNETVMRSVAFKLFSAIIKASPVDTGRFRMNWQAAGATPRGGLVAGEDKTGAAAIASAETFITNTQAWEEFTLANNLPYANVIEFGGYPGSGPNTVGGFSKQAPQGVVRINVVRFQQLIDEEAAKVR</sequence>
<evidence type="ECO:0000313" key="1">
    <source>
        <dbReference type="EMBL" id="UPU16001.1"/>
    </source>
</evidence>
<dbReference type="Proteomes" id="UP000830955">
    <property type="component" value="Segment"/>
</dbReference>
<evidence type="ECO:0000313" key="2">
    <source>
        <dbReference type="Proteomes" id="UP000830955"/>
    </source>
</evidence>
<accession>A0AAE9KRN7</accession>
<keyword evidence="2" id="KW-1185">Reference proteome</keyword>
<dbReference type="EMBL" id="ON087563">
    <property type="protein sequence ID" value="UPU16001.1"/>
    <property type="molecule type" value="Genomic_DNA"/>
</dbReference>
<name>A0AAE9KRN7_9CAUD</name>